<evidence type="ECO:0000256" key="3">
    <source>
        <dbReference type="ARBA" id="ARBA00022692"/>
    </source>
</evidence>
<dbReference type="Proteomes" id="UP000292702">
    <property type="component" value="Unassembled WGS sequence"/>
</dbReference>
<evidence type="ECO:0000259" key="11">
    <source>
        <dbReference type="PROSITE" id="PS51847"/>
    </source>
</evidence>
<dbReference type="STRING" id="92696.A0A4R0RUN0"/>
<evidence type="ECO:0000256" key="8">
    <source>
        <dbReference type="ARBA" id="ARBA00023136"/>
    </source>
</evidence>
<evidence type="ECO:0000313" key="13">
    <source>
        <dbReference type="Proteomes" id="UP000292702"/>
    </source>
</evidence>
<name>A0A4R0RUN0_9APHY</name>
<evidence type="ECO:0000256" key="5">
    <source>
        <dbReference type="ARBA" id="ARBA00022989"/>
    </source>
</evidence>
<reference evidence="12 13" key="1">
    <citation type="submission" date="2018-11" db="EMBL/GenBank/DDBJ databases">
        <title>Genome assembly of Steccherinum ochraceum LE-BIN_3174, the white-rot fungus of the Steccherinaceae family (The Residual Polyporoid clade, Polyporales, Basidiomycota).</title>
        <authorList>
            <person name="Fedorova T.V."/>
            <person name="Glazunova O.A."/>
            <person name="Landesman E.O."/>
            <person name="Moiseenko K.V."/>
            <person name="Psurtseva N.V."/>
            <person name="Savinova O.S."/>
            <person name="Shakhova N.V."/>
            <person name="Tyazhelova T.V."/>
            <person name="Vasina D.V."/>
        </authorList>
    </citation>
    <scope>NUCLEOTIDE SEQUENCE [LARGE SCALE GENOMIC DNA]</scope>
    <source>
        <strain evidence="12 13">LE-BIN_3174</strain>
    </source>
</reference>
<evidence type="ECO:0000256" key="10">
    <source>
        <dbReference type="SAM" id="Phobius"/>
    </source>
</evidence>
<gene>
    <name evidence="12" type="primary">MMM1</name>
    <name evidence="12" type="ORF">EIP91_001433</name>
</gene>
<dbReference type="GO" id="GO:0008289">
    <property type="term" value="F:lipid binding"/>
    <property type="evidence" value="ECO:0007669"/>
    <property type="project" value="UniProtKB-KW"/>
</dbReference>
<feature type="region of interest" description="Disordered" evidence="9">
    <location>
        <begin position="61"/>
        <end position="82"/>
    </location>
</feature>
<evidence type="ECO:0000256" key="9">
    <source>
        <dbReference type="SAM" id="MobiDB-lite"/>
    </source>
</evidence>
<evidence type="ECO:0000256" key="7">
    <source>
        <dbReference type="ARBA" id="ARBA00023121"/>
    </source>
</evidence>
<evidence type="ECO:0000256" key="2">
    <source>
        <dbReference type="ARBA" id="ARBA00022448"/>
    </source>
</evidence>
<dbReference type="CDD" id="cd21671">
    <property type="entry name" value="SMP_Mmm1"/>
    <property type="match status" value="1"/>
</dbReference>
<dbReference type="PANTHER" id="PTHR13466">
    <property type="entry name" value="TEX2 PROTEIN-RELATED"/>
    <property type="match status" value="1"/>
</dbReference>
<keyword evidence="6" id="KW-0445">Lipid transport</keyword>
<keyword evidence="8 10" id="KW-0472">Membrane</keyword>
<evidence type="ECO:0000256" key="4">
    <source>
        <dbReference type="ARBA" id="ARBA00022824"/>
    </source>
</evidence>
<dbReference type="GO" id="GO:1990456">
    <property type="term" value="P:mitochondrion-endoplasmic reticulum membrane tethering"/>
    <property type="evidence" value="ECO:0007669"/>
    <property type="project" value="TreeGrafter"/>
</dbReference>
<dbReference type="OrthoDB" id="5599157at2759"/>
<organism evidence="12 13">
    <name type="scientific">Steccherinum ochraceum</name>
    <dbReference type="NCBI Taxonomy" id="92696"/>
    <lineage>
        <taxon>Eukaryota</taxon>
        <taxon>Fungi</taxon>
        <taxon>Dikarya</taxon>
        <taxon>Basidiomycota</taxon>
        <taxon>Agaricomycotina</taxon>
        <taxon>Agaricomycetes</taxon>
        <taxon>Polyporales</taxon>
        <taxon>Steccherinaceae</taxon>
        <taxon>Steccherinum</taxon>
    </lineage>
</organism>
<evidence type="ECO:0000256" key="6">
    <source>
        <dbReference type="ARBA" id="ARBA00023055"/>
    </source>
</evidence>
<comment type="caution">
    <text evidence="12">The sequence shown here is derived from an EMBL/GenBank/DDBJ whole genome shotgun (WGS) entry which is preliminary data.</text>
</comment>
<dbReference type="GO" id="GO:0032865">
    <property type="term" value="C:ERMES complex"/>
    <property type="evidence" value="ECO:0007669"/>
    <property type="project" value="TreeGrafter"/>
</dbReference>
<sequence length="318" mass="35355">MGNAHIFTLQPTFTQGLILGQFSILVILFFVFKYLFFVSGKDDLQKALQYQPRLIHNGDVATEDESQAGYTPESEIERNGGGEGAESAVWLNLVLQQVVDAYRMKLRDHLPGADGDEIARKRVEAFANKMRPPTFVDPIKVHSVDLGSSAPKFCNARRRTDPSSSSESVELEVSYIDTVSLSISTAVLFNYPFAAFARLPVSLTISLSLFSSAVLLEPPSPHAEHPTITFTLPSSAQDFVLNLKTTSLMGSRAKLADVPKLHELIVHQIRKAILDKGTWKMVLPGLATVKEVEDDIEKHRDEKALKQGFQRHDLRSEH</sequence>
<dbReference type="InterPro" id="IPR031468">
    <property type="entry name" value="SMP_LBD"/>
</dbReference>
<feature type="transmembrane region" description="Helical" evidence="10">
    <location>
        <begin position="17"/>
        <end position="36"/>
    </location>
</feature>
<keyword evidence="2" id="KW-0813">Transport</keyword>
<keyword evidence="13" id="KW-1185">Reference proteome</keyword>
<proteinExistence type="predicted"/>
<dbReference type="PANTHER" id="PTHR13466:SF0">
    <property type="entry name" value="SMP-LTD DOMAIN-CONTAINING PROTEIN"/>
    <property type="match status" value="1"/>
</dbReference>
<dbReference type="InterPro" id="IPR019411">
    <property type="entry name" value="MMM1_dom"/>
</dbReference>
<keyword evidence="3 10" id="KW-0812">Transmembrane</keyword>
<feature type="domain" description="SMP-LTD" evidence="11">
    <location>
        <begin position="84"/>
        <end position="292"/>
    </location>
</feature>
<dbReference type="EMBL" id="RWJN01000137">
    <property type="protein sequence ID" value="TCD66384.1"/>
    <property type="molecule type" value="Genomic_DNA"/>
</dbReference>
<dbReference type="GO" id="GO:0015914">
    <property type="term" value="P:phospholipid transport"/>
    <property type="evidence" value="ECO:0007669"/>
    <property type="project" value="TreeGrafter"/>
</dbReference>
<keyword evidence="7" id="KW-0446">Lipid-binding</keyword>
<dbReference type="PROSITE" id="PS51847">
    <property type="entry name" value="SMP"/>
    <property type="match status" value="1"/>
</dbReference>
<protein>
    <submittedName>
        <fullName evidence="12">ERMES complex subunit mmm1</fullName>
    </submittedName>
</protein>
<evidence type="ECO:0000313" key="12">
    <source>
        <dbReference type="EMBL" id="TCD66384.1"/>
    </source>
</evidence>
<accession>A0A4R0RUN0</accession>
<dbReference type="AlphaFoldDB" id="A0A4R0RUN0"/>
<keyword evidence="4" id="KW-0256">Endoplasmic reticulum</keyword>
<dbReference type="GO" id="GO:0005789">
    <property type="term" value="C:endoplasmic reticulum membrane"/>
    <property type="evidence" value="ECO:0007669"/>
    <property type="project" value="UniProtKB-SubCell"/>
</dbReference>
<dbReference type="Pfam" id="PF10296">
    <property type="entry name" value="MMM1"/>
    <property type="match status" value="1"/>
</dbReference>
<keyword evidence="5 10" id="KW-1133">Transmembrane helix</keyword>
<comment type="subcellular location">
    <subcellularLocation>
        <location evidence="1">Endoplasmic reticulum membrane</location>
    </subcellularLocation>
</comment>
<evidence type="ECO:0000256" key="1">
    <source>
        <dbReference type="ARBA" id="ARBA00004586"/>
    </source>
</evidence>